<evidence type="ECO:0000256" key="1">
    <source>
        <dbReference type="ARBA" id="ARBA00001526"/>
    </source>
</evidence>
<dbReference type="PANTHER" id="PTHR30627:SF6">
    <property type="entry name" value="BETA-LACTAMASE YBXI-RELATED"/>
    <property type="match status" value="1"/>
</dbReference>
<evidence type="ECO:0000313" key="9">
    <source>
        <dbReference type="Proteomes" id="UP000199800"/>
    </source>
</evidence>
<protein>
    <recommendedName>
        <fullName evidence="3">beta-lactamase</fullName>
        <ecNumber evidence="3">3.5.2.6</ecNumber>
    </recommendedName>
</protein>
<keyword evidence="6" id="KW-0046">Antibiotic resistance</keyword>
<gene>
    <name evidence="8" type="ORF">SAMN04487772_12330</name>
</gene>
<dbReference type="PROSITE" id="PS51257">
    <property type="entry name" value="PROKAR_LIPOPROTEIN"/>
    <property type="match status" value="1"/>
</dbReference>
<dbReference type="RefSeq" id="WP_092478581.1">
    <property type="nucleotide sequence ID" value="NZ_FOHN01000023.1"/>
</dbReference>
<dbReference type="GO" id="GO:0008800">
    <property type="term" value="F:beta-lactamase activity"/>
    <property type="evidence" value="ECO:0007669"/>
    <property type="project" value="UniProtKB-EC"/>
</dbReference>
<keyword evidence="5" id="KW-0378">Hydrolase</keyword>
<proteinExistence type="inferred from homology"/>
<dbReference type="EMBL" id="FOHN01000023">
    <property type="protein sequence ID" value="SET47153.1"/>
    <property type="molecule type" value="Genomic_DNA"/>
</dbReference>
<dbReference type="EC" id="3.5.2.6" evidence="3"/>
<reference evidence="8 9" key="1">
    <citation type="submission" date="2016-10" db="EMBL/GenBank/DDBJ databases">
        <authorList>
            <person name="de Groot N.N."/>
        </authorList>
    </citation>
    <scope>NUCLEOTIDE SEQUENCE [LARGE SCALE GENOMIC DNA]</scope>
    <source>
        <strain evidence="8 9">DSM 1801</strain>
    </source>
</reference>
<organism evidence="8 9">
    <name type="scientific">[Clostridium] polysaccharolyticum</name>
    <dbReference type="NCBI Taxonomy" id="29364"/>
    <lineage>
        <taxon>Bacteria</taxon>
        <taxon>Bacillati</taxon>
        <taxon>Bacillota</taxon>
        <taxon>Clostridia</taxon>
        <taxon>Lachnospirales</taxon>
        <taxon>Lachnospiraceae</taxon>
    </lineage>
</organism>
<evidence type="ECO:0000256" key="6">
    <source>
        <dbReference type="ARBA" id="ARBA00023251"/>
    </source>
</evidence>
<evidence type="ECO:0000256" key="3">
    <source>
        <dbReference type="ARBA" id="ARBA00012865"/>
    </source>
</evidence>
<dbReference type="GO" id="GO:0005886">
    <property type="term" value="C:plasma membrane"/>
    <property type="evidence" value="ECO:0007669"/>
    <property type="project" value="TreeGrafter"/>
</dbReference>
<evidence type="ECO:0000256" key="2">
    <source>
        <dbReference type="ARBA" id="ARBA00007898"/>
    </source>
</evidence>
<dbReference type="GO" id="GO:0008658">
    <property type="term" value="F:penicillin binding"/>
    <property type="evidence" value="ECO:0007669"/>
    <property type="project" value="InterPro"/>
</dbReference>
<dbReference type="InterPro" id="IPR001460">
    <property type="entry name" value="PCN-bd_Tpept"/>
</dbReference>
<evidence type="ECO:0000313" key="8">
    <source>
        <dbReference type="EMBL" id="SET47153.1"/>
    </source>
</evidence>
<dbReference type="GO" id="GO:0071555">
    <property type="term" value="P:cell wall organization"/>
    <property type="evidence" value="ECO:0007669"/>
    <property type="project" value="TreeGrafter"/>
</dbReference>
<dbReference type="SUPFAM" id="SSF56601">
    <property type="entry name" value="beta-lactamase/transpeptidase-like"/>
    <property type="match status" value="1"/>
</dbReference>
<evidence type="ECO:0000256" key="5">
    <source>
        <dbReference type="ARBA" id="ARBA00022801"/>
    </source>
</evidence>
<dbReference type="Pfam" id="PF00905">
    <property type="entry name" value="Transpeptidase"/>
    <property type="match status" value="1"/>
</dbReference>
<sequence>MRKEILEWKMRSRRLFAMILTCVFVAVMTGCGKSSAKGNVKEAENEVEEMEVLPTKNLNKVDYESYFEGLNGCAVFYDMKASKYYIYNEEMCLTQDSPCSTFKIIATLIGAHEKVLTGIYTKMDYDGTDYGSEAWNQNLGLKDAFRASCVWYFRKVIDKVGQEKVQKYVDNLKFGNCDISKWYGNEDRDPEDLNGFWLDSTLKISPLEWVDVLASIWSGKTEFNKQDIDLLKNIMNIQDTIGLVIYGKTGTGKPDKEGKVKNGWYVGKFEVKDRPYFFALHLTEPASEKISGPKAQEITRNIIANEYLEEKE</sequence>
<keyword evidence="9" id="KW-1185">Reference proteome</keyword>
<dbReference type="InterPro" id="IPR012338">
    <property type="entry name" value="Beta-lactam/transpept-like"/>
</dbReference>
<feature type="domain" description="Penicillin-binding protein transpeptidase" evidence="7">
    <location>
        <begin position="85"/>
        <end position="303"/>
    </location>
</feature>
<name>A0A1I0ERH0_9FIRM</name>
<dbReference type="PANTHER" id="PTHR30627">
    <property type="entry name" value="PEPTIDOGLYCAN D,D-TRANSPEPTIDASE"/>
    <property type="match status" value="1"/>
</dbReference>
<evidence type="ECO:0000256" key="4">
    <source>
        <dbReference type="ARBA" id="ARBA00022729"/>
    </source>
</evidence>
<dbReference type="Proteomes" id="UP000199800">
    <property type="component" value="Unassembled WGS sequence"/>
</dbReference>
<comment type="catalytic activity">
    <reaction evidence="1">
        <text>a beta-lactam + H2O = a substituted beta-amino acid</text>
        <dbReference type="Rhea" id="RHEA:20401"/>
        <dbReference type="ChEBI" id="CHEBI:15377"/>
        <dbReference type="ChEBI" id="CHEBI:35627"/>
        <dbReference type="ChEBI" id="CHEBI:140347"/>
        <dbReference type="EC" id="3.5.2.6"/>
    </reaction>
</comment>
<dbReference type="STRING" id="29364.SAMN04487772_12330"/>
<dbReference type="AlphaFoldDB" id="A0A1I0ERH0"/>
<evidence type="ECO:0000259" key="7">
    <source>
        <dbReference type="Pfam" id="PF00905"/>
    </source>
</evidence>
<dbReference type="Gene3D" id="3.40.710.10">
    <property type="entry name" value="DD-peptidase/beta-lactamase superfamily"/>
    <property type="match status" value="1"/>
</dbReference>
<dbReference type="GO" id="GO:0046677">
    <property type="term" value="P:response to antibiotic"/>
    <property type="evidence" value="ECO:0007669"/>
    <property type="project" value="UniProtKB-KW"/>
</dbReference>
<accession>A0A1I0ERH0</accession>
<dbReference type="OrthoDB" id="9762883at2"/>
<dbReference type="InterPro" id="IPR050515">
    <property type="entry name" value="Beta-lactam/transpept"/>
</dbReference>
<comment type="similarity">
    <text evidence="2">Belongs to the class-D beta-lactamase family.</text>
</comment>
<keyword evidence="4" id="KW-0732">Signal</keyword>